<gene>
    <name evidence="2" type="ORF">EXN66_Car009927</name>
</gene>
<reference evidence="3" key="2">
    <citation type="submission" date="2019-02" db="EMBL/GenBank/DDBJ databases">
        <title>Opniocepnalus argus Var Kimnra genome.</title>
        <authorList>
            <person name="Zhou C."/>
            <person name="Xiao S."/>
        </authorList>
    </citation>
    <scope>NUCLEOTIDE SEQUENCE [LARGE SCALE GENOMIC DNA]</scope>
</reference>
<dbReference type="EMBL" id="CM015720">
    <property type="protein sequence ID" value="KAF3694251.1"/>
    <property type="molecule type" value="Genomic_DNA"/>
</dbReference>
<sequence>MRSGKSWSQGSDSPVGQSVTGSRSALANSSILWACPSPASGPDGSGCGAQQRPPVRLQLDHHQTMGVAEPSCSSAKCFYYYSPLGDNYEKKQQQEVKKKEKQRTERRQTCSTCGPPSLSSRAGTPAPADTQRSKAALWSPLGRV</sequence>
<name>A0A6G1PV85_CHAAH</name>
<keyword evidence="3" id="KW-1185">Reference proteome</keyword>
<protein>
    <submittedName>
        <fullName evidence="2">Uncharacterized protein</fullName>
    </submittedName>
</protein>
<evidence type="ECO:0000256" key="1">
    <source>
        <dbReference type="SAM" id="MobiDB-lite"/>
    </source>
</evidence>
<feature type="region of interest" description="Disordered" evidence="1">
    <location>
        <begin position="91"/>
        <end position="144"/>
    </location>
</feature>
<reference evidence="2 3" key="1">
    <citation type="submission" date="2019-02" db="EMBL/GenBank/DDBJ databases">
        <title>Opniocepnalus argus genome.</title>
        <authorList>
            <person name="Zhou C."/>
            <person name="Xiao S."/>
        </authorList>
    </citation>
    <scope>NUCLEOTIDE SEQUENCE [LARGE SCALE GENOMIC DNA]</scope>
    <source>
        <strain evidence="2">OARG1902GOOAL</strain>
        <tissue evidence="2">Muscle</tissue>
    </source>
</reference>
<evidence type="ECO:0000313" key="3">
    <source>
        <dbReference type="Proteomes" id="UP000503349"/>
    </source>
</evidence>
<organism evidence="2 3">
    <name type="scientific">Channa argus</name>
    <name type="common">Northern snakehead</name>
    <name type="synonym">Ophicephalus argus</name>
    <dbReference type="NCBI Taxonomy" id="215402"/>
    <lineage>
        <taxon>Eukaryota</taxon>
        <taxon>Metazoa</taxon>
        <taxon>Chordata</taxon>
        <taxon>Craniata</taxon>
        <taxon>Vertebrata</taxon>
        <taxon>Euteleostomi</taxon>
        <taxon>Actinopterygii</taxon>
        <taxon>Neopterygii</taxon>
        <taxon>Teleostei</taxon>
        <taxon>Neoteleostei</taxon>
        <taxon>Acanthomorphata</taxon>
        <taxon>Anabantaria</taxon>
        <taxon>Anabantiformes</taxon>
        <taxon>Channoidei</taxon>
        <taxon>Channidae</taxon>
        <taxon>Channa</taxon>
    </lineage>
</organism>
<feature type="compositionally biased region" description="Polar residues" evidence="1">
    <location>
        <begin position="109"/>
        <end position="122"/>
    </location>
</feature>
<feature type="compositionally biased region" description="Polar residues" evidence="1">
    <location>
        <begin position="1"/>
        <end position="31"/>
    </location>
</feature>
<accession>A0A6G1PV85</accession>
<dbReference type="Proteomes" id="UP000503349">
    <property type="component" value="Chromosome 9"/>
</dbReference>
<feature type="region of interest" description="Disordered" evidence="1">
    <location>
        <begin position="1"/>
        <end position="57"/>
    </location>
</feature>
<dbReference type="AlphaFoldDB" id="A0A6G1PV85"/>
<proteinExistence type="predicted"/>
<feature type="compositionally biased region" description="Basic and acidic residues" evidence="1">
    <location>
        <begin position="91"/>
        <end position="108"/>
    </location>
</feature>
<evidence type="ECO:0000313" key="2">
    <source>
        <dbReference type="EMBL" id="KAF3694251.1"/>
    </source>
</evidence>